<dbReference type="EMBL" id="QEIN01000345">
    <property type="protein sequence ID" value="RCV49141.1"/>
    <property type="molecule type" value="Genomic_DNA"/>
</dbReference>
<keyword evidence="3" id="KW-1185">Reference proteome</keyword>
<dbReference type="Proteomes" id="UP000253318">
    <property type="component" value="Unassembled WGS sequence"/>
</dbReference>
<feature type="compositionally biased region" description="Basic and acidic residues" evidence="1">
    <location>
        <begin position="47"/>
        <end position="61"/>
    </location>
</feature>
<gene>
    <name evidence="2" type="ORF">DEF24_25510</name>
</gene>
<proteinExistence type="predicted"/>
<organism evidence="2 3">
    <name type="scientific">Marinitenerispora sediminis</name>
    <dbReference type="NCBI Taxonomy" id="1931232"/>
    <lineage>
        <taxon>Bacteria</taxon>
        <taxon>Bacillati</taxon>
        <taxon>Actinomycetota</taxon>
        <taxon>Actinomycetes</taxon>
        <taxon>Streptosporangiales</taxon>
        <taxon>Nocardiopsidaceae</taxon>
        <taxon>Marinitenerispora</taxon>
    </lineage>
</organism>
<sequence>MAPDPATAARPAEPAAYHRPGTAPTSALFWLDREPGNTASTASADPESLRGRGRCADRERGNAPGAARRARPPGRPVGPGAAPAGRTADRAQPAPRE</sequence>
<reference evidence="2 3" key="1">
    <citation type="submission" date="2018-04" db="EMBL/GenBank/DDBJ databases">
        <title>Novel actinobacteria from marine sediment.</title>
        <authorList>
            <person name="Ng Z.Y."/>
            <person name="Tan G.Y.A."/>
        </authorList>
    </citation>
    <scope>NUCLEOTIDE SEQUENCE [LARGE SCALE GENOMIC DNA]</scope>
    <source>
        <strain evidence="2 3">TPS81</strain>
    </source>
</reference>
<name>A0A368SYD3_9ACTN</name>
<evidence type="ECO:0000256" key="1">
    <source>
        <dbReference type="SAM" id="MobiDB-lite"/>
    </source>
</evidence>
<feature type="compositionally biased region" description="Low complexity" evidence="1">
    <location>
        <begin position="1"/>
        <end position="15"/>
    </location>
</feature>
<accession>A0A368SYD3</accession>
<feature type="region of interest" description="Disordered" evidence="1">
    <location>
        <begin position="1"/>
        <end position="97"/>
    </location>
</feature>
<evidence type="ECO:0000313" key="2">
    <source>
        <dbReference type="EMBL" id="RCV49141.1"/>
    </source>
</evidence>
<dbReference type="AlphaFoldDB" id="A0A368SYD3"/>
<protein>
    <submittedName>
        <fullName evidence="2">Uncharacterized protein</fullName>
    </submittedName>
</protein>
<evidence type="ECO:0000313" key="3">
    <source>
        <dbReference type="Proteomes" id="UP000253318"/>
    </source>
</evidence>
<comment type="caution">
    <text evidence="2">The sequence shown here is derived from an EMBL/GenBank/DDBJ whole genome shotgun (WGS) entry which is preliminary data.</text>
</comment>